<dbReference type="EMBL" id="NEVH01022635">
    <property type="protein sequence ID" value="PNF18725.1"/>
    <property type="molecule type" value="Genomic_DNA"/>
</dbReference>
<keyword evidence="1" id="KW-0175">Coiled coil</keyword>
<dbReference type="Proteomes" id="UP000235965">
    <property type="component" value="Unassembled WGS sequence"/>
</dbReference>
<evidence type="ECO:0000313" key="2">
    <source>
        <dbReference type="EMBL" id="PNF18725.1"/>
    </source>
</evidence>
<dbReference type="OrthoDB" id="6088188at2759"/>
<proteinExistence type="predicted"/>
<name>A0A2J7PQW5_9NEOP</name>
<evidence type="ECO:0000256" key="1">
    <source>
        <dbReference type="SAM" id="Coils"/>
    </source>
</evidence>
<gene>
    <name evidence="2" type="ORF">B7P43_G05031</name>
</gene>
<organism evidence="2 3">
    <name type="scientific">Cryptotermes secundus</name>
    <dbReference type="NCBI Taxonomy" id="105785"/>
    <lineage>
        <taxon>Eukaryota</taxon>
        <taxon>Metazoa</taxon>
        <taxon>Ecdysozoa</taxon>
        <taxon>Arthropoda</taxon>
        <taxon>Hexapoda</taxon>
        <taxon>Insecta</taxon>
        <taxon>Pterygota</taxon>
        <taxon>Neoptera</taxon>
        <taxon>Polyneoptera</taxon>
        <taxon>Dictyoptera</taxon>
        <taxon>Blattodea</taxon>
        <taxon>Blattoidea</taxon>
        <taxon>Termitoidae</taxon>
        <taxon>Kalotermitidae</taxon>
        <taxon>Cryptotermitinae</taxon>
        <taxon>Cryptotermes</taxon>
    </lineage>
</organism>
<evidence type="ECO:0000313" key="3">
    <source>
        <dbReference type="Proteomes" id="UP000235965"/>
    </source>
</evidence>
<accession>A0A2J7PQW5</accession>
<dbReference type="AlphaFoldDB" id="A0A2J7PQW5"/>
<keyword evidence="3" id="KW-1185">Reference proteome</keyword>
<reference evidence="2 3" key="1">
    <citation type="submission" date="2017-12" db="EMBL/GenBank/DDBJ databases">
        <title>Hemimetabolous genomes reveal molecular basis of termite eusociality.</title>
        <authorList>
            <person name="Harrison M.C."/>
            <person name="Jongepier E."/>
            <person name="Robertson H.M."/>
            <person name="Arning N."/>
            <person name="Bitard-Feildel T."/>
            <person name="Chao H."/>
            <person name="Childers C.P."/>
            <person name="Dinh H."/>
            <person name="Doddapaneni H."/>
            <person name="Dugan S."/>
            <person name="Gowin J."/>
            <person name="Greiner C."/>
            <person name="Han Y."/>
            <person name="Hu H."/>
            <person name="Hughes D.S.T."/>
            <person name="Huylmans A.-K."/>
            <person name="Kemena C."/>
            <person name="Kremer L.P.M."/>
            <person name="Lee S.L."/>
            <person name="Lopez-Ezquerra A."/>
            <person name="Mallet L."/>
            <person name="Monroy-Kuhn J.M."/>
            <person name="Moser A."/>
            <person name="Murali S.C."/>
            <person name="Muzny D.M."/>
            <person name="Otani S."/>
            <person name="Piulachs M.-D."/>
            <person name="Poelchau M."/>
            <person name="Qu J."/>
            <person name="Schaub F."/>
            <person name="Wada-Katsumata A."/>
            <person name="Worley K.C."/>
            <person name="Xie Q."/>
            <person name="Ylla G."/>
            <person name="Poulsen M."/>
            <person name="Gibbs R.A."/>
            <person name="Schal C."/>
            <person name="Richards S."/>
            <person name="Belles X."/>
            <person name="Korb J."/>
            <person name="Bornberg-Bauer E."/>
        </authorList>
    </citation>
    <scope>NUCLEOTIDE SEQUENCE [LARGE SCALE GENOMIC DNA]</scope>
    <source>
        <tissue evidence="2">Whole body</tissue>
    </source>
</reference>
<feature type="coiled-coil region" evidence="1">
    <location>
        <begin position="644"/>
        <end position="678"/>
    </location>
</feature>
<protein>
    <submittedName>
        <fullName evidence="2">Uncharacterized protein</fullName>
    </submittedName>
</protein>
<dbReference type="InParanoid" id="A0A2J7PQW5"/>
<comment type="caution">
    <text evidence="2">The sequence shown here is derived from an EMBL/GenBank/DDBJ whole genome shotgun (WGS) entry which is preliminary data.</text>
</comment>
<sequence>MLPLENSRMEEHRLQKIHCVSNAKGEDPIQETQKVEMVQEEKTGLYLKDEELIEGINFAKEQTGDEFQCAENIEQPQDIDLLHVSSVGAKGDSFEMEEICTCGEEEAGMTLLSRAWSDSSGFLDGDSETYLSRQNGHNTDGTIIGSESSQCGGPSGTSNEATQMTNKTMSSSDLEVTIVPSCSSCDILNSDLVVSVNPCGETQVSMECPTDSSITSPTKECTLRSEIGLSAINQQNLPNSLFQELSSVNDLLDQRNVPCVQEHVCDANGSCAILHERQRSSENISIAEVTHKQNSFLINSATTKEANAHNFHVSNNVVPCERSSVSPRLQTFTRAYQDSSSERTLPGNHIPQNQPSVCTDDDLTRHRTMSLHTIHHRNSLLFGRVRRVRSAPHCLQHLASSDDMMHCSSWSSVSNMFSFCSDESVIHVGLQKSGSSRTNEKRPSDGLCKPEVVAERESGIIDVDAKDASDSTSNTRYLKPCAVPCVRNTRSSLSDVTVTGLNQLVGELADRGWDITMGTDPSHFACHTDEQLLHLQGNAVRAGLAAYGHQLVGERANEQNGRHEVAEVSKELQTVREVRDRIAAELRHVADLLEEQPPHRAVNITGQMAVLLREQTRLCQQLEALSSESSPSIYVEPPPCCSVLEAVREENRHLQTMVERNSQELKEIRQLLKELVAVKNSQR</sequence>